<keyword evidence="6" id="KW-0106">Calcium</keyword>
<dbReference type="InterPro" id="IPR022684">
    <property type="entry name" value="Calpain_cysteine_protease"/>
</dbReference>
<keyword evidence="5 8" id="KW-0788">Thiol protease</keyword>
<dbReference type="InterPro" id="IPR038765">
    <property type="entry name" value="Papain-like_cys_pep_sf"/>
</dbReference>
<dbReference type="GO" id="GO:0004198">
    <property type="term" value="F:calcium-dependent cysteine-type endopeptidase activity"/>
    <property type="evidence" value="ECO:0007669"/>
    <property type="project" value="InterPro"/>
</dbReference>
<feature type="region of interest" description="Disordered" evidence="9">
    <location>
        <begin position="1"/>
        <end position="27"/>
    </location>
</feature>
<dbReference type="PROSITE" id="PS50222">
    <property type="entry name" value="EF_HAND_2"/>
    <property type="match status" value="1"/>
</dbReference>
<dbReference type="Gene3D" id="1.10.238.10">
    <property type="entry name" value="EF-hand"/>
    <property type="match status" value="1"/>
</dbReference>
<dbReference type="PROSITE" id="PS00018">
    <property type="entry name" value="EF_HAND_1"/>
    <property type="match status" value="1"/>
</dbReference>
<evidence type="ECO:0000256" key="6">
    <source>
        <dbReference type="ARBA" id="ARBA00022837"/>
    </source>
</evidence>
<evidence type="ECO:0000256" key="3">
    <source>
        <dbReference type="ARBA" id="ARBA00022723"/>
    </source>
</evidence>
<keyword evidence="13" id="KW-1185">Reference proteome</keyword>
<comment type="similarity">
    <text evidence="1">Belongs to the peptidase C2 family.</text>
</comment>
<evidence type="ECO:0000256" key="9">
    <source>
        <dbReference type="SAM" id="MobiDB-lite"/>
    </source>
</evidence>
<feature type="active site" evidence="7 8">
    <location>
        <position position="264"/>
    </location>
</feature>
<dbReference type="Ensembl" id="ENSMZET00005034166.1">
    <property type="protein sequence ID" value="ENSMZEP00005033070.1"/>
    <property type="gene ID" value="ENSMZEG00005024659.1"/>
</dbReference>
<dbReference type="Pfam" id="PF00648">
    <property type="entry name" value="Peptidase_C2"/>
    <property type="match status" value="1"/>
</dbReference>
<evidence type="ECO:0000259" key="10">
    <source>
        <dbReference type="PROSITE" id="PS50203"/>
    </source>
</evidence>
<dbReference type="GO" id="GO:0006508">
    <property type="term" value="P:proteolysis"/>
    <property type="evidence" value="ECO:0007669"/>
    <property type="project" value="UniProtKB-KW"/>
</dbReference>
<evidence type="ECO:0000256" key="8">
    <source>
        <dbReference type="PROSITE-ProRule" id="PRU00239"/>
    </source>
</evidence>
<dbReference type="PANTHER" id="PTHR10183">
    <property type="entry name" value="CALPAIN"/>
    <property type="match status" value="1"/>
</dbReference>
<evidence type="ECO:0000313" key="12">
    <source>
        <dbReference type="Ensembl" id="ENSMZEP00005033070.1"/>
    </source>
</evidence>
<feature type="domain" description="Calpain catalytic" evidence="10">
    <location>
        <begin position="61"/>
        <end position="348"/>
    </location>
</feature>
<dbReference type="AlphaFoldDB" id="A0A3P9DEF4"/>
<dbReference type="KEGG" id="mze:101471759"/>
<evidence type="ECO:0000256" key="1">
    <source>
        <dbReference type="ARBA" id="ARBA00007623"/>
    </source>
</evidence>
<dbReference type="GO" id="GO:0005509">
    <property type="term" value="F:calcium ion binding"/>
    <property type="evidence" value="ECO:0007669"/>
    <property type="project" value="InterPro"/>
</dbReference>
<dbReference type="FunFam" id="1.10.238.10:FF:000530">
    <property type="entry name" value="Zgc:85932"/>
    <property type="match status" value="1"/>
</dbReference>
<dbReference type="CDD" id="cd00044">
    <property type="entry name" value="CysPc"/>
    <property type="match status" value="1"/>
</dbReference>
<proteinExistence type="inferred from homology"/>
<dbReference type="InterPro" id="IPR022682">
    <property type="entry name" value="Calpain_domain_III"/>
</dbReference>
<dbReference type="PRINTS" id="PR00704">
    <property type="entry name" value="CALPAIN"/>
</dbReference>
<dbReference type="FunFam" id="3.90.70.10:FF:000114">
    <property type="entry name" value="Calpain a"/>
    <property type="match status" value="1"/>
</dbReference>
<evidence type="ECO:0000256" key="5">
    <source>
        <dbReference type="ARBA" id="ARBA00022807"/>
    </source>
</evidence>
<dbReference type="Gene3D" id="3.90.70.10">
    <property type="entry name" value="Cysteine proteinases"/>
    <property type="match status" value="1"/>
</dbReference>
<dbReference type="FunFam" id="2.60.120.380:FF:000011">
    <property type="entry name" value="Calpain 12"/>
    <property type="match status" value="1"/>
</dbReference>
<dbReference type="Pfam" id="PF01067">
    <property type="entry name" value="Calpain_III"/>
    <property type="match status" value="1"/>
</dbReference>
<accession>A0A3P9DEF4</accession>
<feature type="domain" description="EF-hand" evidence="11">
    <location>
        <begin position="604"/>
        <end position="639"/>
    </location>
</feature>
<dbReference type="Proteomes" id="UP000265160">
    <property type="component" value="LG14"/>
</dbReference>
<keyword evidence="3" id="KW-0479">Metal-binding</keyword>
<evidence type="ECO:0000313" key="13">
    <source>
        <dbReference type="Proteomes" id="UP000265160"/>
    </source>
</evidence>
<dbReference type="InterPro" id="IPR022683">
    <property type="entry name" value="Calpain_III"/>
</dbReference>
<dbReference type="InterPro" id="IPR002048">
    <property type="entry name" value="EF_hand_dom"/>
</dbReference>
<reference evidence="12 13" key="1">
    <citation type="journal article" date="2014" name="Nature">
        <title>The genomic substrate for adaptive radiation in African cichlid fish.</title>
        <authorList>
            <person name="Brawand D."/>
            <person name="Wagner C.E."/>
            <person name="Li Y.I."/>
            <person name="Malinsky M."/>
            <person name="Keller I."/>
            <person name="Fan S."/>
            <person name="Simakov O."/>
            <person name="Ng A.Y."/>
            <person name="Lim Z.W."/>
            <person name="Bezault E."/>
            <person name="Turner-Maier J."/>
            <person name="Johnson J."/>
            <person name="Alcazar R."/>
            <person name="Noh H.J."/>
            <person name="Russell P."/>
            <person name="Aken B."/>
            <person name="Alfoldi J."/>
            <person name="Amemiya C."/>
            <person name="Azzouzi N."/>
            <person name="Baroiller J.F."/>
            <person name="Barloy-Hubler F."/>
            <person name="Berlin A."/>
            <person name="Bloomquist R."/>
            <person name="Carleton K.L."/>
            <person name="Conte M.A."/>
            <person name="D'Cotta H."/>
            <person name="Eshel O."/>
            <person name="Gaffney L."/>
            <person name="Galibert F."/>
            <person name="Gante H.F."/>
            <person name="Gnerre S."/>
            <person name="Greuter L."/>
            <person name="Guyon R."/>
            <person name="Haddad N.S."/>
            <person name="Haerty W."/>
            <person name="Harris R.M."/>
            <person name="Hofmann H.A."/>
            <person name="Hourlier T."/>
            <person name="Hulata G."/>
            <person name="Jaffe D.B."/>
            <person name="Lara M."/>
            <person name="Lee A.P."/>
            <person name="MacCallum I."/>
            <person name="Mwaiko S."/>
            <person name="Nikaido M."/>
            <person name="Nishihara H."/>
            <person name="Ozouf-Costaz C."/>
            <person name="Penman D.J."/>
            <person name="Przybylski D."/>
            <person name="Rakotomanga M."/>
            <person name="Renn S.C.P."/>
            <person name="Ribeiro F.J."/>
            <person name="Ron M."/>
            <person name="Salzburger W."/>
            <person name="Sanchez-Pulido L."/>
            <person name="Santos M.E."/>
            <person name="Searle S."/>
            <person name="Sharpe T."/>
            <person name="Swofford R."/>
            <person name="Tan F.J."/>
            <person name="Williams L."/>
            <person name="Young S."/>
            <person name="Yin S."/>
            <person name="Okada N."/>
            <person name="Kocher T.D."/>
            <person name="Miska E.A."/>
            <person name="Lander E.S."/>
            <person name="Venkatesh B."/>
            <person name="Fernald R.D."/>
            <person name="Meyer A."/>
            <person name="Ponting C.P."/>
            <person name="Streelman J.T."/>
            <person name="Lindblad-Toh K."/>
            <person name="Seehausen O."/>
            <person name="Di Palma F."/>
        </authorList>
    </citation>
    <scope>NUCLEOTIDE SEQUENCE</scope>
</reference>
<dbReference type="PANTHER" id="PTHR10183:SF434">
    <property type="entry name" value="CALPAIN-3"/>
    <property type="match status" value="1"/>
</dbReference>
<dbReference type="InterPro" id="IPR018247">
    <property type="entry name" value="EF_Hand_1_Ca_BS"/>
</dbReference>
<dbReference type="GeneID" id="101471759"/>
<dbReference type="SUPFAM" id="SSF54001">
    <property type="entry name" value="Cysteine proteinases"/>
    <property type="match status" value="1"/>
</dbReference>
<feature type="active site" evidence="7 8">
    <location>
        <position position="110"/>
    </location>
</feature>
<dbReference type="InterPro" id="IPR036213">
    <property type="entry name" value="Calpain_III_sf"/>
</dbReference>
<name>A0A3P9DEF4_9CICH</name>
<reference evidence="12" key="3">
    <citation type="submission" date="2025-09" db="UniProtKB">
        <authorList>
            <consortium name="Ensembl"/>
        </authorList>
    </citation>
    <scope>IDENTIFICATION</scope>
</reference>
<evidence type="ECO:0000259" key="11">
    <source>
        <dbReference type="PROSITE" id="PS50222"/>
    </source>
</evidence>
<dbReference type="PROSITE" id="PS50203">
    <property type="entry name" value="CALPAIN_CAT"/>
    <property type="match status" value="1"/>
</dbReference>
<evidence type="ECO:0000256" key="2">
    <source>
        <dbReference type="ARBA" id="ARBA00022670"/>
    </source>
</evidence>
<keyword evidence="2 8" id="KW-0645">Protease</keyword>
<dbReference type="SMART" id="SM00230">
    <property type="entry name" value="CysPc"/>
    <property type="match status" value="1"/>
</dbReference>
<protein>
    <submittedName>
        <fullName evidence="12">Zgc:85932</fullName>
    </submittedName>
</protein>
<reference evidence="12" key="2">
    <citation type="submission" date="2025-08" db="UniProtKB">
        <authorList>
            <consortium name="Ensembl"/>
        </authorList>
    </citation>
    <scope>IDENTIFICATION</scope>
</reference>
<evidence type="ECO:0000256" key="4">
    <source>
        <dbReference type="ARBA" id="ARBA00022801"/>
    </source>
</evidence>
<evidence type="ECO:0000256" key="7">
    <source>
        <dbReference type="PIRSR" id="PIRSR622684-1"/>
    </source>
</evidence>
<dbReference type="InterPro" id="IPR011992">
    <property type="entry name" value="EF-hand-dom_pair"/>
</dbReference>
<dbReference type="GeneTree" id="ENSGT00940000165978"/>
<feature type="active site" evidence="7 8">
    <location>
        <position position="288"/>
    </location>
</feature>
<dbReference type="GO" id="GO:0005737">
    <property type="term" value="C:cytoplasm"/>
    <property type="evidence" value="ECO:0007669"/>
    <property type="project" value="TreeGrafter"/>
</dbReference>
<sequence length="703" mass="79493">MFAMRKSLSVSSDSSLPPPEDDVDSVCSDELMGSQSRRWLAEILSGGIPPESGEVSPASGLFVDFNFPMGELEMQPGVKWKRPKELCSSPQFIVDGATRLDVRQGKLSDCWLLSAIASLSMNQSLLKKVVPLGQSFQDGYSGCFTFRFWQYGQWEEVRIDDLLPTVDNNLIFLSSPERQEFWSALLEKAYAKLKGGYRALDMGFPHEAMVDMTGGMTEVLQVASLPRDLPTFLRHLLVRGALINCANCQGPLEHRNELGIMFRHAYALTAVDKVRTTLGTEYLVRILNPWGNTEWEGPWSDFKGQEWKTVSIEEQKRLGRVRQEDGEFWMSVSDFRQNFEVMEVCHLTEALGEPGSSMLPLSCIMHHGNWAPNITAGGSPQGGWFYQNPQFYFVLSKADQNPDSAQKTCSFVLALMQKHQRRRGISLAIGLHVYPAHPKNTYLSREDLSVLRPVLHSPQYVARREVVLRGSLPPGCYIIIPSTAEPNQQGAFLLRVLAEQGNNATPARRPSTEDITSVTELSFPHQAALPSPQAIRQLFQKHCNKKGFCKPLHLYKLLTEAIQGGVLAGSEKYLALEQCKSLVVLMDSQGIAQLNWPEFQSLWDKIRRWTDIFLMHDKDKTQRLEYQEVMPSLKAAGIRVDELVMQLVGLRYTEPDMTISYPGFLYLLMKLESMIHKFQAYDVMGTGAVTISYRQWLHMTMYN</sequence>
<dbReference type="RefSeq" id="XP_024660768.1">
    <property type="nucleotide sequence ID" value="XM_024805000.1"/>
</dbReference>
<dbReference type="STRING" id="106582.ENSMZEP00005033070"/>
<dbReference type="InterPro" id="IPR001300">
    <property type="entry name" value="Peptidase_C2_calpain_cat"/>
</dbReference>
<keyword evidence="4 8" id="KW-0378">Hydrolase</keyword>
<dbReference type="SUPFAM" id="SSF49758">
    <property type="entry name" value="Calpain large subunit, middle domain (domain III)"/>
    <property type="match status" value="1"/>
</dbReference>
<dbReference type="SMART" id="SM00720">
    <property type="entry name" value="calpain_III"/>
    <property type="match status" value="1"/>
</dbReference>
<organism evidence="12 13">
    <name type="scientific">Maylandia zebra</name>
    <name type="common">zebra mbuna</name>
    <dbReference type="NCBI Taxonomy" id="106582"/>
    <lineage>
        <taxon>Eukaryota</taxon>
        <taxon>Metazoa</taxon>
        <taxon>Chordata</taxon>
        <taxon>Craniata</taxon>
        <taxon>Vertebrata</taxon>
        <taxon>Euteleostomi</taxon>
        <taxon>Actinopterygii</taxon>
        <taxon>Neopterygii</taxon>
        <taxon>Teleostei</taxon>
        <taxon>Neoteleostei</taxon>
        <taxon>Acanthomorphata</taxon>
        <taxon>Ovalentaria</taxon>
        <taxon>Cichlomorphae</taxon>
        <taxon>Cichliformes</taxon>
        <taxon>Cichlidae</taxon>
        <taxon>African cichlids</taxon>
        <taxon>Pseudocrenilabrinae</taxon>
        <taxon>Haplochromini</taxon>
        <taxon>Maylandia</taxon>
        <taxon>Maylandia zebra complex</taxon>
    </lineage>
</organism>
<dbReference type="SUPFAM" id="SSF47473">
    <property type="entry name" value="EF-hand"/>
    <property type="match status" value="1"/>
</dbReference>
<dbReference type="Gene3D" id="2.60.120.380">
    <property type="match status" value="1"/>
</dbReference>